<organism evidence="2 3">
    <name type="scientific">Colletotrichum spaethianum</name>
    <dbReference type="NCBI Taxonomy" id="700344"/>
    <lineage>
        <taxon>Eukaryota</taxon>
        <taxon>Fungi</taxon>
        <taxon>Dikarya</taxon>
        <taxon>Ascomycota</taxon>
        <taxon>Pezizomycotina</taxon>
        <taxon>Sordariomycetes</taxon>
        <taxon>Hypocreomycetidae</taxon>
        <taxon>Glomerellales</taxon>
        <taxon>Glomerellaceae</taxon>
        <taxon>Colletotrichum</taxon>
        <taxon>Colletotrichum spaethianum species complex</taxon>
    </lineage>
</organism>
<dbReference type="AlphaFoldDB" id="A0AA37P9G6"/>
<dbReference type="EMBL" id="BQXU01000022">
    <property type="protein sequence ID" value="GKT48094.1"/>
    <property type="molecule type" value="Genomic_DNA"/>
</dbReference>
<dbReference type="GeneID" id="73329077"/>
<feature type="compositionally biased region" description="Polar residues" evidence="1">
    <location>
        <begin position="148"/>
        <end position="161"/>
    </location>
</feature>
<comment type="caution">
    <text evidence="2">The sequence shown here is derived from an EMBL/GenBank/DDBJ whole genome shotgun (WGS) entry which is preliminary data.</text>
</comment>
<dbReference type="RefSeq" id="XP_049130444.1">
    <property type="nucleotide sequence ID" value="XM_049274487.1"/>
</dbReference>
<proteinExistence type="predicted"/>
<feature type="region of interest" description="Disordered" evidence="1">
    <location>
        <begin position="141"/>
        <end position="161"/>
    </location>
</feature>
<reference evidence="2 3" key="1">
    <citation type="submission" date="2022-03" db="EMBL/GenBank/DDBJ databases">
        <title>Genome data of Colletotrichum spp.</title>
        <authorList>
            <person name="Utami Y.D."/>
            <person name="Hiruma K."/>
        </authorList>
    </citation>
    <scope>NUCLEOTIDE SEQUENCE [LARGE SCALE GENOMIC DNA]</scope>
    <source>
        <strain evidence="2 3">MAFF 239500</strain>
    </source>
</reference>
<protein>
    <submittedName>
        <fullName evidence="2">Uncharacterized protein</fullName>
    </submittedName>
</protein>
<keyword evidence="3" id="KW-1185">Reference proteome</keyword>
<evidence type="ECO:0000313" key="2">
    <source>
        <dbReference type="EMBL" id="GKT48094.1"/>
    </source>
</evidence>
<evidence type="ECO:0000256" key="1">
    <source>
        <dbReference type="SAM" id="MobiDB-lite"/>
    </source>
</evidence>
<sequence length="372" mass="41197">MAGECLTELSYLDANATKALKDTKRESCGHSARKINYEPGKESAKESNSPFRDEFQPLVLPTNNVKTLIWKPSLKRSITWDPAFAPWITNRPRTSQRSIESKAPFTDPATFPSGNFNKLSSSKETYSEEILGPRSPCFKPVRPKLTTVDPSSSPLYSAEDGSSTAYSSLADSLKSPRLTARDPTYLATLNTECQLSLSRSRAQSSSSPFPRQEDAPLQWLCNASTAVASPSECEYASDSDFDSEDHTSDGKDHRIHLCHRLAGAVPESKLPTINEPVPYLDRPPGEEMVDLGESIWCHCVDCSPWRRGDVGKSRGTCLDARIIPRKNSAETVEEKMDWLARWLIVGLVGVWVLLMAANLELAGYEVPLESMH</sequence>
<dbReference type="Proteomes" id="UP001055115">
    <property type="component" value="Unassembled WGS sequence"/>
</dbReference>
<name>A0AA37P9G6_9PEZI</name>
<feature type="compositionally biased region" description="Basic and acidic residues" evidence="1">
    <location>
        <begin position="35"/>
        <end position="50"/>
    </location>
</feature>
<gene>
    <name evidence="2" type="ORF">ColSpa_08275</name>
</gene>
<accession>A0AA37P9G6</accession>
<feature type="region of interest" description="Disordered" evidence="1">
    <location>
        <begin position="95"/>
        <end position="118"/>
    </location>
</feature>
<evidence type="ECO:0000313" key="3">
    <source>
        <dbReference type="Proteomes" id="UP001055115"/>
    </source>
</evidence>
<feature type="region of interest" description="Disordered" evidence="1">
    <location>
        <begin position="23"/>
        <end position="50"/>
    </location>
</feature>